<evidence type="ECO:0000256" key="6">
    <source>
        <dbReference type="ARBA" id="ARBA00023002"/>
    </source>
</evidence>
<reference evidence="8" key="2">
    <citation type="submission" date="2020-09" db="EMBL/GenBank/DDBJ databases">
        <authorList>
            <person name="Sun Q."/>
            <person name="Kim S."/>
        </authorList>
    </citation>
    <scope>NUCLEOTIDE SEQUENCE</scope>
    <source>
        <strain evidence="8">KCTC 42650</strain>
    </source>
</reference>
<dbReference type="GO" id="GO:0004497">
    <property type="term" value="F:monooxygenase activity"/>
    <property type="evidence" value="ECO:0007669"/>
    <property type="project" value="UniProtKB-KW"/>
</dbReference>
<dbReference type="PANTHER" id="PTHR43098:SF3">
    <property type="entry name" value="L-ORNITHINE N(5)-MONOOXYGENASE-RELATED"/>
    <property type="match status" value="1"/>
</dbReference>
<evidence type="ECO:0000313" key="8">
    <source>
        <dbReference type="EMBL" id="GHF67309.1"/>
    </source>
</evidence>
<sequence length="550" mass="61215">MTSEFPQTSADAPLEVAVIGAGFAGMYMLHRLRSAGFRVKVFEAGPEVGGTWYWNRYPGCRCDVESLQYSYSFDEGIQQEWTWSERFATQPEIRHYANFVADRLDLRRDIVFGVRVTSGRFDEARNQWTLTTDAGAIHADKVITAVGCLSSSNMPQIEGIDSFQGRTIHTADWPHEGVDFTGLRVAMIGTGSSAIQAIPEIAKQAAQLTVFQRTPNFSVPARNQPLKEETVAWWKANYPDLRKTARETMRSGTIYDLPQKPAMGTDPAEVRAELQARWDKGGANFAYAFEDLVISMEANDIAAEFVRDKIREIVTDPETAEALCPRDYPIFCKRICVDSDYFATYNRDNVTLVNLRKTPLERVTAKGILTSDQEREFDVVIYATGFDAITGSLTRLNLTGTRGRTLAEKWAEGPKAYLGLVTSEFPNLFMITGPGSPSVLSNMIVSIEQHVDFLFDLITHMRATGADRVETTAQQEEDWARHVTEVAHTTLYPKAASWYMGANIPGKPRVFMPFIGVDAYRKTCNEVAAKGYPGFEMSGGTAGTRTAARG</sequence>
<dbReference type="AlphaFoldDB" id="A0A8J3H276"/>
<dbReference type="InterPro" id="IPR050775">
    <property type="entry name" value="FAD-binding_Monooxygenases"/>
</dbReference>
<proteinExistence type="inferred from homology"/>
<dbReference type="InterPro" id="IPR036188">
    <property type="entry name" value="FAD/NAD-bd_sf"/>
</dbReference>
<dbReference type="RefSeq" id="WP_189682204.1">
    <property type="nucleotide sequence ID" value="NZ_BNCJ01000019.1"/>
</dbReference>
<organism evidence="8 9">
    <name type="scientific">Seohaeicola zhoushanensis</name>
    <dbReference type="NCBI Taxonomy" id="1569283"/>
    <lineage>
        <taxon>Bacteria</taxon>
        <taxon>Pseudomonadati</taxon>
        <taxon>Pseudomonadota</taxon>
        <taxon>Alphaproteobacteria</taxon>
        <taxon>Rhodobacterales</taxon>
        <taxon>Roseobacteraceae</taxon>
        <taxon>Seohaeicola</taxon>
    </lineage>
</organism>
<evidence type="ECO:0000256" key="4">
    <source>
        <dbReference type="ARBA" id="ARBA00022827"/>
    </source>
</evidence>
<gene>
    <name evidence="8" type="ORF">GCM10017056_43190</name>
</gene>
<protein>
    <submittedName>
        <fullName evidence="8">Cyclohexanone monooxygenase</fullName>
    </submittedName>
</protein>
<dbReference type="EMBL" id="BNCJ01000019">
    <property type="protein sequence ID" value="GHF67309.1"/>
    <property type="molecule type" value="Genomic_DNA"/>
</dbReference>
<keyword evidence="5" id="KW-0521">NADP</keyword>
<dbReference type="SUPFAM" id="SSF51905">
    <property type="entry name" value="FAD/NAD(P)-binding domain"/>
    <property type="match status" value="2"/>
</dbReference>
<dbReference type="Pfam" id="PF13738">
    <property type="entry name" value="Pyr_redox_3"/>
    <property type="match status" value="1"/>
</dbReference>
<dbReference type="PANTHER" id="PTHR43098">
    <property type="entry name" value="L-ORNITHINE N(5)-MONOOXYGENASE-RELATED"/>
    <property type="match status" value="1"/>
</dbReference>
<dbReference type="Proteomes" id="UP000626220">
    <property type="component" value="Unassembled WGS sequence"/>
</dbReference>
<evidence type="ECO:0000256" key="1">
    <source>
        <dbReference type="ARBA" id="ARBA00001974"/>
    </source>
</evidence>
<evidence type="ECO:0000256" key="5">
    <source>
        <dbReference type="ARBA" id="ARBA00022857"/>
    </source>
</evidence>
<reference evidence="8" key="1">
    <citation type="journal article" date="2014" name="Int. J. Syst. Evol. Microbiol.">
        <title>Complete genome sequence of Corynebacterium casei LMG S-19264T (=DSM 44701T), isolated from a smear-ripened cheese.</title>
        <authorList>
            <consortium name="US DOE Joint Genome Institute (JGI-PGF)"/>
            <person name="Walter F."/>
            <person name="Albersmeier A."/>
            <person name="Kalinowski J."/>
            <person name="Ruckert C."/>
        </authorList>
    </citation>
    <scope>NUCLEOTIDE SEQUENCE</scope>
    <source>
        <strain evidence="8">KCTC 42650</strain>
    </source>
</reference>
<keyword evidence="4" id="KW-0274">FAD</keyword>
<keyword evidence="9" id="KW-1185">Reference proteome</keyword>
<keyword evidence="6" id="KW-0560">Oxidoreductase</keyword>
<keyword evidence="7 8" id="KW-0503">Monooxygenase</keyword>
<name>A0A8J3H276_9RHOB</name>
<comment type="cofactor">
    <cofactor evidence="1">
        <name>FAD</name>
        <dbReference type="ChEBI" id="CHEBI:57692"/>
    </cofactor>
</comment>
<comment type="similarity">
    <text evidence="2">Belongs to the FAD-binding monooxygenase family.</text>
</comment>
<evidence type="ECO:0000256" key="2">
    <source>
        <dbReference type="ARBA" id="ARBA00010139"/>
    </source>
</evidence>
<dbReference type="Gene3D" id="3.50.50.60">
    <property type="entry name" value="FAD/NAD(P)-binding domain"/>
    <property type="match status" value="2"/>
</dbReference>
<evidence type="ECO:0000313" key="9">
    <source>
        <dbReference type="Proteomes" id="UP000626220"/>
    </source>
</evidence>
<evidence type="ECO:0000256" key="3">
    <source>
        <dbReference type="ARBA" id="ARBA00022630"/>
    </source>
</evidence>
<keyword evidence="3" id="KW-0285">Flavoprotein</keyword>
<comment type="caution">
    <text evidence="8">The sequence shown here is derived from an EMBL/GenBank/DDBJ whole genome shotgun (WGS) entry which is preliminary data.</text>
</comment>
<accession>A0A8J3H276</accession>
<evidence type="ECO:0000256" key="7">
    <source>
        <dbReference type="ARBA" id="ARBA00023033"/>
    </source>
</evidence>